<proteinExistence type="predicted"/>
<evidence type="ECO:0000313" key="2">
    <source>
        <dbReference type="Proteomes" id="UP000186922"/>
    </source>
</evidence>
<dbReference type="AlphaFoldDB" id="A0A1D1UVR5"/>
<dbReference type="Proteomes" id="UP000186922">
    <property type="component" value="Unassembled WGS sequence"/>
</dbReference>
<accession>A0A1D1UVR5</accession>
<organism evidence="1 2">
    <name type="scientific">Ramazzottius varieornatus</name>
    <name type="common">Water bear</name>
    <name type="synonym">Tardigrade</name>
    <dbReference type="NCBI Taxonomy" id="947166"/>
    <lineage>
        <taxon>Eukaryota</taxon>
        <taxon>Metazoa</taxon>
        <taxon>Ecdysozoa</taxon>
        <taxon>Tardigrada</taxon>
        <taxon>Eutardigrada</taxon>
        <taxon>Parachela</taxon>
        <taxon>Hypsibioidea</taxon>
        <taxon>Ramazzottiidae</taxon>
        <taxon>Ramazzottius</taxon>
    </lineage>
</organism>
<comment type="caution">
    <text evidence="1">The sequence shown here is derived from an EMBL/GenBank/DDBJ whole genome shotgun (WGS) entry which is preliminary data.</text>
</comment>
<reference evidence="1 2" key="1">
    <citation type="journal article" date="2016" name="Nat. Commun.">
        <title>Extremotolerant tardigrade genome and improved radiotolerance of human cultured cells by tardigrade-unique protein.</title>
        <authorList>
            <person name="Hashimoto T."/>
            <person name="Horikawa D.D."/>
            <person name="Saito Y."/>
            <person name="Kuwahara H."/>
            <person name="Kozuka-Hata H."/>
            <person name="Shin-I T."/>
            <person name="Minakuchi Y."/>
            <person name="Ohishi K."/>
            <person name="Motoyama A."/>
            <person name="Aizu T."/>
            <person name="Enomoto A."/>
            <person name="Kondo K."/>
            <person name="Tanaka S."/>
            <person name="Hara Y."/>
            <person name="Koshikawa S."/>
            <person name="Sagara H."/>
            <person name="Miura T."/>
            <person name="Yokobori S."/>
            <person name="Miyagawa K."/>
            <person name="Suzuki Y."/>
            <person name="Kubo T."/>
            <person name="Oyama M."/>
            <person name="Kohara Y."/>
            <person name="Fujiyama A."/>
            <person name="Arakawa K."/>
            <person name="Katayama T."/>
            <person name="Toyoda A."/>
            <person name="Kunieda T."/>
        </authorList>
    </citation>
    <scope>NUCLEOTIDE SEQUENCE [LARGE SCALE GENOMIC DNA]</scope>
    <source>
        <strain evidence="1 2">YOKOZUNA-1</strain>
    </source>
</reference>
<keyword evidence="2" id="KW-1185">Reference proteome</keyword>
<dbReference type="EMBL" id="BDGG01000002">
    <property type="protein sequence ID" value="GAU91317.1"/>
    <property type="molecule type" value="Genomic_DNA"/>
</dbReference>
<sequence>MTGRRKVFASAGLGLIKHNCIATTISDFLFEVITNTSKALPASFWKRIYASAIEVWGKRRNKLFEGIFYSLL</sequence>
<evidence type="ECO:0000313" key="1">
    <source>
        <dbReference type="EMBL" id="GAU91317.1"/>
    </source>
</evidence>
<protein>
    <submittedName>
        <fullName evidence="1">Uncharacterized protein</fullName>
    </submittedName>
</protein>
<name>A0A1D1UVR5_RAMVA</name>
<gene>
    <name evidence="1" type="primary">RvY_03594-1</name>
    <name evidence="1" type="synonym">RvY_03594.1</name>
    <name evidence="1" type="ORF">RvY_03594</name>
</gene>